<gene>
    <name evidence="7" type="ORF">B1J93_08825</name>
</gene>
<dbReference type="PROSITE" id="PS51918">
    <property type="entry name" value="RADICAL_SAM"/>
    <property type="match status" value="1"/>
</dbReference>
<reference evidence="7 8" key="1">
    <citation type="submission" date="2017-02" db="EMBL/GenBank/DDBJ databases">
        <title>Comparative genomic analysis of Brazilian Leptospira kirschneri strains of different serogroups.</title>
        <authorList>
            <person name="Moreno L.Z."/>
            <person name="Miraglia F."/>
            <person name="Kremer F.S."/>
            <person name="Eslabao M.R."/>
            <person name="Lilenbaum W."/>
            <person name="Dellagostin O.A."/>
            <person name="Moreno A.M."/>
        </authorList>
    </citation>
    <scope>NUCLEOTIDE SEQUENCE [LARGE SCALE GENOMIC DNA]</scope>
    <source>
        <strain evidence="7 8">M110/06</strain>
    </source>
</reference>
<dbReference type="GO" id="GO:0051536">
    <property type="term" value="F:iron-sulfur cluster binding"/>
    <property type="evidence" value="ECO:0007669"/>
    <property type="project" value="UniProtKB-KW"/>
</dbReference>
<accession>A0A1T1DQF5</accession>
<evidence type="ECO:0000256" key="4">
    <source>
        <dbReference type="ARBA" id="ARBA00023004"/>
    </source>
</evidence>
<dbReference type="GO" id="GO:0046872">
    <property type="term" value="F:metal ion binding"/>
    <property type="evidence" value="ECO:0007669"/>
    <property type="project" value="UniProtKB-KW"/>
</dbReference>
<dbReference type="AlphaFoldDB" id="A0A1T1DQF5"/>
<dbReference type="InterPro" id="IPR050377">
    <property type="entry name" value="Radical_SAM_PqqE_MftC-like"/>
</dbReference>
<dbReference type="SFLD" id="SFLDG01067">
    <property type="entry name" value="SPASM/twitch_domain_containing"/>
    <property type="match status" value="1"/>
</dbReference>
<dbReference type="SFLD" id="SFLDG01103">
    <property type="entry name" value="Uncharacterised_Radical_SAM_Su"/>
    <property type="match status" value="1"/>
</dbReference>
<evidence type="ECO:0000256" key="2">
    <source>
        <dbReference type="ARBA" id="ARBA00022691"/>
    </source>
</evidence>
<evidence type="ECO:0000313" key="8">
    <source>
        <dbReference type="Proteomes" id="UP000191008"/>
    </source>
</evidence>
<dbReference type="InterPro" id="IPR024032">
    <property type="entry name" value="rSAM_paired_HxsC"/>
</dbReference>
<dbReference type="InterPro" id="IPR007197">
    <property type="entry name" value="rSAM"/>
</dbReference>
<dbReference type="CDD" id="cd01335">
    <property type="entry name" value="Radical_SAM"/>
    <property type="match status" value="1"/>
</dbReference>
<dbReference type="EMBL" id="MVIT01000061">
    <property type="protein sequence ID" value="OOV43089.1"/>
    <property type="molecule type" value="Genomic_DNA"/>
</dbReference>
<dbReference type="Gene3D" id="3.20.20.70">
    <property type="entry name" value="Aldolase class I"/>
    <property type="match status" value="1"/>
</dbReference>
<dbReference type="InterPro" id="IPR013785">
    <property type="entry name" value="Aldolase_TIM"/>
</dbReference>
<keyword evidence="2" id="KW-0949">S-adenosyl-L-methionine</keyword>
<dbReference type="Pfam" id="PF04055">
    <property type="entry name" value="Radical_SAM"/>
    <property type="match status" value="1"/>
</dbReference>
<evidence type="ECO:0000256" key="3">
    <source>
        <dbReference type="ARBA" id="ARBA00022723"/>
    </source>
</evidence>
<evidence type="ECO:0000256" key="5">
    <source>
        <dbReference type="ARBA" id="ARBA00023014"/>
    </source>
</evidence>
<organism evidence="7 8">
    <name type="scientific">Leptospira kirschneri serovar Pomona</name>
    <dbReference type="NCBI Taxonomy" id="561005"/>
    <lineage>
        <taxon>Bacteria</taxon>
        <taxon>Pseudomonadati</taxon>
        <taxon>Spirochaetota</taxon>
        <taxon>Spirochaetia</taxon>
        <taxon>Leptospirales</taxon>
        <taxon>Leptospiraceae</taxon>
        <taxon>Leptospira</taxon>
    </lineage>
</organism>
<name>A0A1T1DQF5_9LEPT</name>
<keyword evidence="3" id="KW-0479">Metal-binding</keyword>
<dbReference type="PANTHER" id="PTHR11228:SF34">
    <property type="entry name" value="TUNGSTEN-CONTAINING ALDEHYDE FERREDOXIN OXIDOREDUCTASE COFACTOR MODIFYING PROTEIN"/>
    <property type="match status" value="1"/>
</dbReference>
<dbReference type="PANTHER" id="PTHR11228">
    <property type="entry name" value="RADICAL SAM DOMAIN PROTEIN"/>
    <property type="match status" value="1"/>
</dbReference>
<protein>
    <submittedName>
        <fullName evidence="7">His-Xaa-Ser system radical SAM maturase HxsC</fullName>
    </submittedName>
</protein>
<evidence type="ECO:0000313" key="7">
    <source>
        <dbReference type="EMBL" id="OOV43089.1"/>
    </source>
</evidence>
<sequence length="378" mass="43650">MRLRTKGTSVNIEKPIVGKVTRSELKTKENSILIVDKESQFGVFHDCDALLTTSKDLSFSGSKKIIHSIPNLDHLSEGDIVALTDDGLIETLYRPTSPHNTLLSTERCNSNCLMCSQPPKNRNDIEKLFYINSQLLNLIPKDCEELGISGGEPTLLGEYFFNILNQIKEKLPDTEIHVLTNGRTFAWEIMARRLFEIGNNRIMLGVPVYADYYQTHDYIVQARNAFYQTIRGLHNLAKYNQRIEIRIVLHKQTIPRLRETAKYIYKNLPFAEHVAFMGLEHIGYTKHNMEKLWIDPSDYMNELSDAVNYLAVKGMNVSIYNSQLCVLPNELWKFARKSISDWKNEYLQECKVCSKREECGGFFTWNLVRHSEKVKAFI</sequence>
<evidence type="ECO:0000256" key="1">
    <source>
        <dbReference type="ARBA" id="ARBA00001966"/>
    </source>
</evidence>
<dbReference type="NCBIfam" id="TIGR03977">
    <property type="entry name" value="rSAM_pair_HxsC"/>
    <property type="match status" value="1"/>
</dbReference>
<dbReference type="SFLD" id="SFLDS00029">
    <property type="entry name" value="Radical_SAM"/>
    <property type="match status" value="1"/>
</dbReference>
<keyword evidence="5" id="KW-0411">Iron-sulfur</keyword>
<comment type="caution">
    <text evidence="7">The sequence shown here is derived from an EMBL/GenBank/DDBJ whole genome shotgun (WGS) entry which is preliminary data.</text>
</comment>
<dbReference type="SUPFAM" id="SSF102114">
    <property type="entry name" value="Radical SAM enzymes"/>
    <property type="match status" value="1"/>
</dbReference>
<dbReference type="GO" id="GO:0003824">
    <property type="term" value="F:catalytic activity"/>
    <property type="evidence" value="ECO:0007669"/>
    <property type="project" value="InterPro"/>
</dbReference>
<feature type="domain" description="Radical SAM core" evidence="6">
    <location>
        <begin position="94"/>
        <end position="313"/>
    </location>
</feature>
<dbReference type="Proteomes" id="UP000191008">
    <property type="component" value="Unassembled WGS sequence"/>
</dbReference>
<dbReference type="InterPro" id="IPR058240">
    <property type="entry name" value="rSAM_sf"/>
</dbReference>
<keyword evidence="4" id="KW-0408">Iron</keyword>
<evidence type="ECO:0000259" key="6">
    <source>
        <dbReference type="PROSITE" id="PS51918"/>
    </source>
</evidence>
<proteinExistence type="predicted"/>
<comment type="cofactor">
    <cofactor evidence="1">
        <name>[4Fe-4S] cluster</name>
        <dbReference type="ChEBI" id="CHEBI:49883"/>
    </cofactor>
</comment>